<dbReference type="InParanoid" id="A0A177D0Z3"/>
<dbReference type="AlphaFoldDB" id="A0A177D0Z3"/>
<name>A0A177D0Z3_9PLEO</name>
<dbReference type="RefSeq" id="XP_018043443.1">
    <property type="nucleotide sequence ID" value="XM_018179923.1"/>
</dbReference>
<feature type="region of interest" description="Disordered" evidence="1">
    <location>
        <begin position="196"/>
        <end position="408"/>
    </location>
</feature>
<protein>
    <recommendedName>
        <fullName evidence="2">Bacteriophage T5 Orf172 DNA-binding domain-containing protein</fullName>
    </recommendedName>
</protein>
<feature type="compositionally biased region" description="Polar residues" evidence="1">
    <location>
        <begin position="365"/>
        <end position="376"/>
    </location>
</feature>
<dbReference type="STRING" id="1460663.A0A177D0Z3"/>
<dbReference type="InterPro" id="IPR053006">
    <property type="entry name" value="Meiosis_regulatory"/>
</dbReference>
<reference evidence="3 4" key="1">
    <citation type="submission" date="2016-05" db="EMBL/GenBank/DDBJ databases">
        <title>Comparative analysis of secretome profiles of manganese(II)-oxidizing ascomycete fungi.</title>
        <authorList>
            <consortium name="DOE Joint Genome Institute"/>
            <person name="Zeiner C.A."/>
            <person name="Purvine S.O."/>
            <person name="Zink E.M."/>
            <person name="Wu S."/>
            <person name="Pasa-Tolic L."/>
            <person name="Chaput D.L."/>
            <person name="Haridas S."/>
            <person name="Grigoriev I.V."/>
            <person name="Santelli C.M."/>
            <person name="Hansel C.M."/>
        </authorList>
    </citation>
    <scope>NUCLEOTIDE SEQUENCE [LARGE SCALE GENOMIC DNA]</scope>
    <source>
        <strain evidence="3 4">AP3s5-JAC2a</strain>
    </source>
</reference>
<evidence type="ECO:0000313" key="3">
    <source>
        <dbReference type="EMBL" id="OAG13078.1"/>
    </source>
</evidence>
<feature type="domain" description="Bacteriophage T5 Orf172 DNA-binding" evidence="2">
    <location>
        <begin position="449"/>
        <end position="547"/>
    </location>
</feature>
<dbReference type="OrthoDB" id="3511049at2759"/>
<proteinExistence type="predicted"/>
<dbReference type="PANTHER" id="PTHR28094">
    <property type="entry name" value="MEIOTICALLY UP-REGULATED GENE 113 PROTEIN"/>
    <property type="match status" value="1"/>
</dbReference>
<keyword evidence="4" id="KW-1185">Reference proteome</keyword>
<feature type="compositionally biased region" description="Polar residues" evidence="1">
    <location>
        <begin position="310"/>
        <end position="339"/>
    </location>
</feature>
<evidence type="ECO:0000313" key="4">
    <source>
        <dbReference type="Proteomes" id="UP000077069"/>
    </source>
</evidence>
<sequence>MPTLDQSHKYAHISVLRTINEQLIAPGAALEVRFQCLGFAEGLQRRCSDSAQGFPAHRPDMMRKTRQALEKEEVSADDFVTIVRSMFCGYHDRYPKHNPSCRDHLRQLWTTANPVAKMNFKNAISRGHNDIFRYYAGLQGCHVDDVEDAIKTEGLVPTAHKDSNDSQIIVYDDTQHTLLANIRELVGLQSMYSKNHPDDGESFSGTGATTSGVSGPTVSTPSHVTPASQGFDFSFHSRASTASRSPEPGVEKSRASKNLTGHTKFPFFESSKAGPNSHPTPSVKPSRSSPIQDDLEQAEGGRNTRGHTPEGTNIGSKPGKSSSAQASAEDTPTLFTKKTGQFRKEGSLFPKFYEQGSPSPPQPFSNPTTPNQSSARVENAMDTGTPIKRGLFSSGISRNGTPRPKSTRGVAEDIRDLLRKPINVDNIGYIYVLKAPLFFDQFPPSRDQAEPEHWVKIGITQNLNERLDSLISQCGMLDLIECGDDDMYQDRKPMPILRRVEALCHKELEHYKRPLNCNLITSTPCGTTHREWFNVTESVAVRTVKRWLRFVSMNPYTASGVLDTGFWDDRVSNGEYLRTSRDEDVDRAHERYQSWLDASIQQYVTKMTEEKLNKLSVGNGVPFK</sequence>
<dbReference type="Proteomes" id="UP000077069">
    <property type="component" value="Unassembled WGS sequence"/>
</dbReference>
<feature type="compositionally biased region" description="Low complexity" evidence="1">
    <location>
        <begin position="204"/>
        <end position="222"/>
    </location>
</feature>
<feature type="compositionally biased region" description="Polar residues" evidence="1">
    <location>
        <begin position="273"/>
        <end position="291"/>
    </location>
</feature>
<dbReference type="EMBL" id="KV441548">
    <property type="protein sequence ID" value="OAG13078.1"/>
    <property type="molecule type" value="Genomic_DNA"/>
</dbReference>
<dbReference type="InterPro" id="IPR018306">
    <property type="entry name" value="Phage_T5_Orf172_DNA-bd"/>
</dbReference>
<dbReference type="Pfam" id="PF10544">
    <property type="entry name" value="T5orf172"/>
    <property type="match status" value="1"/>
</dbReference>
<accession>A0A177D0Z3</accession>
<dbReference type="GeneID" id="28763409"/>
<gene>
    <name evidence="3" type="ORF">CC84DRAFT_1171689</name>
</gene>
<dbReference type="SMART" id="SM00974">
    <property type="entry name" value="T5orf172"/>
    <property type="match status" value="1"/>
</dbReference>
<dbReference type="PANTHER" id="PTHR28094:SF1">
    <property type="entry name" value="MEIOTICALLY UP-REGULATED GENE 113 PROTEIN"/>
    <property type="match status" value="1"/>
</dbReference>
<evidence type="ECO:0000256" key="1">
    <source>
        <dbReference type="SAM" id="MobiDB-lite"/>
    </source>
</evidence>
<evidence type="ECO:0000259" key="2">
    <source>
        <dbReference type="SMART" id="SM00974"/>
    </source>
</evidence>
<organism evidence="3 4">
    <name type="scientific">Paraphaeosphaeria sporulosa</name>
    <dbReference type="NCBI Taxonomy" id="1460663"/>
    <lineage>
        <taxon>Eukaryota</taxon>
        <taxon>Fungi</taxon>
        <taxon>Dikarya</taxon>
        <taxon>Ascomycota</taxon>
        <taxon>Pezizomycotina</taxon>
        <taxon>Dothideomycetes</taxon>
        <taxon>Pleosporomycetidae</taxon>
        <taxon>Pleosporales</taxon>
        <taxon>Massarineae</taxon>
        <taxon>Didymosphaeriaceae</taxon>
        <taxon>Paraphaeosphaeria</taxon>
    </lineage>
</organism>